<evidence type="ECO:0000256" key="9">
    <source>
        <dbReference type="ARBA" id="ARBA00023295"/>
    </source>
</evidence>
<dbReference type="AlphaFoldDB" id="A0A6I6CU85"/>
<keyword evidence="9 14" id="KW-0326">Glycosidase</keyword>
<dbReference type="RefSeq" id="WP_156228099.1">
    <property type="nucleotide sequence ID" value="NZ_CP046415.1"/>
</dbReference>
<dbReference type="GO" id="GO:0042597">
    <property type="term" value="C:periplasmic space"/>
    <property type="evidence" value="ECO:0007669"/>
    <property type="project" value="UniProtKB-SubCell"/>
</dbReference>
<dbReference type="Gene3D" id="1.10.530.10">
    <property type="match status" value="1"/>
</dbReference>
<dbReference type="InterPro" id="IPR051056">
    <property type="entry name" value="Glycosyl_Hydrolase_73"/>
</dbReference>
<evidence type="ECO:0000259" key="13">
    <source>
        <dbReference type="SMART" id="SM00047"/>
    </source>
</evidence>
<dbReference type="NCBIfam" id="TIGR02541">
    <property type="entry name" value="flagell_FlgJ"/>
    <property type="match status" value="1"/>
</dbReference>
<dbReference type="InterPro" id="IPR002901">
    <property type="entry name" value="MGlyc_endo_b_GlcNAc-like_dom"/>
</dbReference>
<dbReference type="GO" id="GO:0044780">
    <property type="term" value="P:bacterial-type flagellum assembly"/>
    <property type="evidence" value="ECO:0007669"/>
    <property type="project" value="InterPro"/>
</dbReference>
<dbReference type="GO" id="GO:0004040">
    <property type="term" value="F:amidase activity"/>
    <property type="evidence" value="ECO:0007669"/>
    <property type="project" value="InterPro"/>
</dbReference>
<dbReference type="Pfam" id="PF01832">
    <property type="entry name" value="Glucosaminidase"/>
    <property type="match status" value="1"/>
</dbReference>
<keyword evidence="14" id="KW-0966">Cell projection</keyword>
<dbReference type="PANTHER" id="PTHR33308:SF9">
    <property type="entry name" value="PEPTIDOGLYCAN HYDROLASE FLGJ"/>
    <property type="match status" value="1"/>
</dbReference>
<evidence type="ECO:0000256" key="5">
    <source>
        <dbReference type="ARBA" id="ARBA00013433"/>
    </source>
</evidence>
<evidence type="ECO:0000256" key="7">
    <source>
        <dbReference type="ARBA" id="ARBA00022795"/>
    </source>
</evidence>
<feature type="compositionally biased region" description="Basic and acidic residues" evidence="12">
    <location>
        <begin position="150"/>
        <end position="174"/>
    </location>
</feature>
<feature type="region of interest" description="Disordered" evidence="12">
    <location>
        <begin position="98"/>
        <end position="120"/>
    </location>
</feature>
<dbReference type="PANTHER" id="PTHR33308">
    <property type="entry name" value="PEPTIDOGLYCAN HYDROLASE FLGJ"/>
    <property type="match status" value="1"/>
</dbReference>
<evidence type="ECO:0000256" key="12">
    <source>
        <dbReference type="SAM" id="MobiDB-lite"/>
    </source>
</evidence>
<dbReference type="KEGG" id="ghl:GM160_03405"/>
<gene>
    <name evidence="14" type="primary">flgJ</name>
    <name evidence="14" type="ORF">GM160_03405</name>
</gene>
<evidence type="ECO:0000256" key="10">
    <source>
        <dbReference type="ARBA" id="ARBA00023316"/>
    </source>
</evidence>
<keyword evidence="14" id="KW-0969">Cilium</keyword>
<evidence type="ECO:0000256" key="11">
    <source>
        <dbReference type="ARBA" id="ARBA00030835"/>
    </source>
</evidence>
<dbReference type="Gene3D" id="2.10.70.40">
    <property type="entry name" value="peptidoglycan hydrolase"/>
    <property type="match status" value="1"/>
</dbReference>
<organism evidence="14 15">
    <name type="scientific">Guyparkeria halophila</name>
    <dbReference type="NCBI Taxonomy" id="47960"/>
    <lineage>
        <taxon>Bacteria</taxon>
        <taxon>Pseudomonadati</taxon>
        <taxon>Pseudomonadota</taxon>
        <taxon>Gammaproteobacteria</taxon>
        <taxon>Chromatiales</taxon>
        <taxon>Thioalkalibacteraceae</taxon>
        <taxon>Guyparkeria</taxon>
    </lineage>
</organism>
<dbReference type="Pfam" id="PF10135">
    <property type="entry name" value="Rod-binding"/>
    <property type="match status" value="1"/>
</dbReference>
<reference evidence="14 15" key="1">
    <citation type="submission" date="2019-11" db="EMBL/GenBank/DDBJ databases">
        <authorList>
            <person name="Zhang J."/>
            <person name="Sun C."/>
        </authorList>
    </citation>
    <scope>NUCLEOTIDE SEQUENCE [LARGE SCALE GENOMIC DNA]</scope>
    <source>
        <strain evidence="15">sp2</strain>
    </source>
</reference>
<feature type="domain" description="Mannosyl-glycoprotein endo-beta-N-acetylglucosamidase-like" evidence="13">
    <location>
        <begin position="187"/>
        <end position="344"/>
    </location>
</feature>
<evidence type="ECO:0000256" key="6">
    <source>
        <dbReference type="ARBA" id="ARBA00022764"/>
    </source>
</evidence>
<dbReference type="GO" id="GO:0016798">
    <property type="term" value="F:hydrolase activity, acting on glycosyl bonds"/>
    <property type="evidence" value="ECO:0007669"/>
    <property type="project" value="UniProtKB-KW"/>
</dbReference>
<evidence type="ECO:0000256" key="1">
    <source>
        <dbReference type="ARBA" id="ARBA00002954"/>
    </source>
</evidence>
<dbReference type="EMBL" id="CP046415">
    <property type="protein sequence ID" value="QGT78016.1"/>
    <property type="molecule type" value="Genomic_DNA"/>
</dbReference>
<evidence type="ECO:0000256" key="8">
    <source>
        <dbReference type="ARBA" id="ARBA00022801"/>
    </source>
</evidence>
<dbReference type="InterPro" id="IPR013377">
    <property type="entry name" value="FlgJ"/>
</dbReference>
<comment type="function">
    <text evidence="1">Flagellum-specific muramidase which hydrolyzes the peptidoglycan layer to assemble the rod structure in the periplasmic space.</text>
</comment>
<dbReference type="InterPro" id="IPR019301">
    <property type="entry name" value="Flagellar_prot_FlgJ_N"/>
</dbReference>
<keyword evidence="14" id="KW-0282">Flagellum</keyword>
<comment type="similarity">
    <text evidence="4">In the C-terminal section; belongs to the glycosyl hydrolase 73 family.</text>
</comment>
<dbReference type="GO" id="GO:0071973">
    <property type="term" value="P:bacterial-type flagellum-dependent cell motility"/>
    <property type="evidence" value="ECO:0007669"/>
    <property type="project" value="TreeGrafter"/>
</dbReference>
<evidence type="ECO:0000313" key="14">
    <source>
        <dbReference type="EMBL" id="QGT78016.1"/>
    </source>
</evidence>
<feature type="region of interest" description="Disordered" evidence="12">
    <location>
        <begin position="150"/>
        <end position="190"/>
    </location>
</feature>
<sequence length="346" mass="38320">MVSPAQINSYTDFQGLNQLRSQAGKDPGQALKQVASQFETQFVKMMLQSMREATPRDGLFNSEQTKTFEGMFDQEIAQKLSSRAGGIGLAEMIERQLSKQTGGMDGERRSEGFPLQVKENGGVVEQAPRAYPLPDASEWTLRPHAWMQKDKETEGAAADDEKRAQPGPTKERLAALDSSDAAGRKQQPAYWESPEQFVEAILPHAREAAEKLGVSPKVLVAQSALETGWGKHVPHDGGGEASNNFFGIKADRSWDGERQVHGTLEFESGSLVRRQAAFRQYDSMAASFNDFARFIQENPRYGKALEARDDPEQFARELQQAGYATDPKYADKLISIMNSPAMRDAV</sequence>
<evidence type="ECO:0000313" key="15">
    <source>
        <dbReference type="Proteomes" id="UP000427716"/>
    </source>
</evidence>
<keyword evidence="8 14" id="KW-0378">Hydrolase</keyword>
<dbReference type="SMART" id="SM00047">
    <property type="entry name" value="LYZ2"/>
    <property type="match status" value="1"/>
</dbReference>
<evidence type="ECO:0000256" key="3">
    <source>
        <dbReference type="ARBA" id="ARBA00006880"/>
    </source>
</evidence>
<proteinExistence type="inferred from homology"/>
<accession>A0A6I6CU85</accession>
<evidence type="ECO:0000256" key="2">
    <source>
        <dbReference type="ARBA" id="ARBA00004418"/>
    </source>
</evidence>
<protein>
    <recommendedName>
        <fullName evidence="5">Peptidoglycan hydrolase FlgJ</fullName>
    </recommendedName>
    <alternativeName>
        <fullName evidence="11">Muramidase FlgJ</fullName>
    </alternativeName>
</protein>
<name>A0A6I6CU85_9GAMM</name>
<dbReference type="GO" id="GO:0071555">
    <property type="term" value="P:cell wall organization"/>
    <property type="evidence" value="ECO:0007669"/>
    <property type="project" value="UniProtKB-KW"/>
</dbReference>
<evidence type="ECO:0000256" key="4">
    <source>
        <dbReference type="ARBA" id="ARBA00007974"/>
    </source>
</evidence>
<keyword evidence="10" id="KW-0961">Cell wall biogenesis/degradation</keyword>
<keyword evidence="6" id="KW-0574">Periplasm</keyword>
<keyword evidence="7" id="KW-1005">Bacterial flagellum biogenesis</keyword>
<dbReference type="PRINTS" id="PR01002">
    <property type="entry name" value="FLGFLGJ"/>
</dbReference>
<dbReference type="Proteomes" id="UP000427716">
    <property type="component" value="Chromosome"/>
</dbReference>
<comment type="subcellular location">
    <subcellularLocation>
        <location evidence="2">Periplasm</location>
    </subcellularLocation>
</comment>
<keyword evidence="15" id="KW-1185">Reference proteome</keyword>
<comment type="similarity">
    <text evidence="3">In the N-terminal section; belongs to the FlgJ family.</text>
</comment>